<dbReference type="InterPro" id="IPR002641">
    <property type="entry name" value="PNPLA_dom"/>
</dbReference>
<dbReference type="EMBL" id="QNBC01000065">
    <property type="protein sequence ID" value="RKX65913.1"/>
    <property type="molecule type" value="Genomic_DNA"/>
</dbReference>
<accession>A0A660S7G0</accession>
<dbReference type="GO" id="GO:0016042">
    <property type="term" value="P:lipid catabolic process"/>
    <property type="evidence" value="ECO:0007669"/>
    <property type="project" value="UniProtKB-UniRule"/>
</dbReference>
<organism evidence="6 7">
    <name type="scientific">candidate division TA06 bacterium</name>
    <dbReference type="NCBI Taxonomy" id="2250710"/>
    <lineage>
        <taxon>Bacteria</taxon>
        <taxon>Bacteria division TA06</taxon>
    </lineage>
</organism>
<dbReference type="PANTHER" id="PTHR14226:SF57">
    <property type="entry name" value="BLR7027 PROTEIN"/>
    <property type="match status" value="1"/>
</dbReference>
<sequence>MKIGLVLPGGGARGAYQVGAWKAMAEVGIASEISVISGVSVGAINAALFTAKDAEKATELWGDLNFFNIMEINSEKIANHIVDILYEHKSFKKKIASLFTDEGYISRKRLANMMDKYLDYEKIAHSKKRVYIACTNVSGVPNGEVLLSTIGIPVGEVEYMMLNDKNREEIKNVLLASSSIPFVFDKTRINNNHYYDGGISEAIPIGPVYDSGCDLIYVIGLNKKQRIEENHYPGAKIVNITLDENYKSVIPPSLNFSPELIRKRIKRGYKDAIRILKKK</sequence>
<evidence type="ECO:0000313" key="7">
    <source>
        <dbReference type="Proteomes" id="UP000282321"/>
    </source>
</evidence>
<dbReference type="GO" id="GO:0016787">
    <property type="term" value="F:hydrolase activity"/>
    <property type="evidence" value="ECO:0007669"/>
    <property type="project" value="UniProtKB-UniRule"/>
</dbReference>
<evidence type="ECO:0000259" key="5">
    <source>
        <dbReference type="PROSITE" id="PS51635"/>
    </source>
</evidence>
<dbReference type="PANTHER" id="PTHR14226">
    <property type="entry name" value="NEUROPATHY TARGET ESTERASE/SWISS CHEESE D.MELANOGASTER"/>
    <property type="match status" value="1"/>
</dbReference>
<feature type="short sequence motif" description="DGA/G" evidence="4">
    <location>
        <begin position="196"/>
        <end position="198"/>
    </location>
</feature>
<dbReference type="PROSITE" id="PS51635">
    <property type="entry name" value="PNPLA"/>
    <property type="match status" value="1"/>
</dbReference>
<feature type="domain" description="PNPLA" evidence="5">
    <location>
        <begin position="5"/>
        <end position="209"/>
    </location>
</feature>
<feature type="short sequence motif" description="GXSXG" evidence="4">
    <location>
        <begin position="38"/>
        <end position="42"/>
    </location>
</feature>
<evidence type="ECO:0000256" key="4">
    <source>
        <dbReference type="PROSITE-ProRule" id="PRU01161"/>
    </source>
</evidence>
<dbReference type="Proteomes" id="UP000282321">
    <property type="component" value="Unassembled WGS sequence"/>
</dbReference>
<evidence type="ECO:0000256" key="2">
    <source>
        <dbReference type="ARBA" id="ARBA00022963"/>
    </source>
</evidence>
<dbReference type="AlphaFoldDB" id="A0A660S7G0"/>
<keyword evidence="2 4" id="KW-0442">Lipid degradation</keyword>
<dbReference type="Gene3D" id="3.40.1090.10">
    <property type="entry name" value="Cytosolic phospholipase A2 catalytic domain"/>
    <property type="match status" value="2"/>
</dbReference>
<proteinExistence type="predicted"/>
<gene>
    <name evidence="6" type="ORF">DRP44_05275</name>
</gene>
<protein>
    <recommendedName>
        <fullName evidence="5">PNPLA domain-containing protein</fullName>
    </recommendedName>
</protein>
<name>A0A660S7G0_UNCT6</name>
<dbReference type="CDD" id="cd07209">
    <property type="entry name" value="Pat_hypo_Ecoli_Z1214_like"/>
    <property type="match status" value="1"/>
</dbReference>
<evidence type="ECO:0000256" key="1">
    <source>
        <dbReference type="ARBA" id="ARBA00022801"/>
    </source>
</evidence>
<reference evidence="6 7" key="1">
    <citation type="submission" date="2018-06" db="EMBL/GenBank/DDBJ databases">
        <title>Extensive metabolic versatility and redundancy in microbially diverse, dynamic hydrothermal sediments.</title>
        <authorList>
            <person name="Dombrowski N."/>
            <person name="Teske A."/>
            <person name="Baker B.J."/>
        </authorList>
    </citation>
    <scope>NUCLEOTIDE SEQUENCE [LARGE SCALE GENOMIC DNA]</scope>
    <source>
        <strain evidence="6">B35_G9</strain>
    </source>
</reference>
<dbReference type="InterPro" id="IPR050301">
    <property type="entry name" value="NTE"/>
</dbReference>
<keyword evidence="1 4" id="KW-0378">Hydrolase</keyword>
<feature type="active site" description="Proton acceptor" evidence="4">
    <location>
        <position position="196"/>
    </location>
</feature>
<feature type="active site" description="Nucleophile" evidence="4">
    <location>
        <position position="40"/>
    </location>
</feature>
<dbReference type="InterPro" id="IPR016035">
    <property type="entry name" value="Acyl_Trfase/lysoPLipase"/>
</dbReference>
<dbReference type="SUPFAM" id="SSF52151">
    <property type="entry name" value="FabD/lysophospholipase-like"/>
    <property type="match status" value="1"/>
</dbReference>
<evidence type="ECO:0000256" key="3">
    <source>
        <dbReference type="ARBA" id="ARBA00023098"/>
    </source>
</evidence>
<feature type="short sequence motif" description="GXGXXG" evidence="4">
    <location>
        <begin position="9"/>
        <end position="14"/>
    </location>
</feature>
<keyword evidence="3 4" id="KW-0443">Lipid metabolism</keyword>
<comment type="caution">
    <text evidence="6">The sequence shown here is derived from an EMBL/GenBank/DDBJ whole genome shotgun (WGS) entry which is preliminary data.</text>
</comment>
<dbReference type="Pfam" id="PF01734">
    <property type="entry name" value="Patatin"/>
    <property type="match status" value="1"/>
</dbReference>
<evidence type="ECO:0000313" key="6">
    <source>
        <dbReference type="EMBL" id="RKX65913.1"/>
    </source>
</evidence>